<organism evidence="2 3">
    <name type="scientific">Cerrena zonata</name>
    <dbReference type="NCBI Taxonomy" id="2478898"/>
    <lineage>
        <taxon>Eukaryota</taxon>
        <taxon>Fungi</taxon>
        <taxon>Dikarya</taxon>
        <taxon>Basidiomycota</taxon>
        <taxon>Agaricomycotina</taxon>
        <taxon>Agaricomycetes</taxon>
        <taxon>Polyporales</taxon>
        <taxon>Cerrenaceae</taxon>
        <taxon>Cerrena</taxon>
    </lineage>
</organism>
<protein>
    <submittedName>
        <fullName evidence="2">Uncharacterized protein</fullName>
    </submittedName>
</protein>
<evidence type="ECO:0000256" key="1">
    <source>
        <dbReference type="SAM" id="MobiDB-lite"/>
    </source>
</evidence>
<dbReference type="Proteomes" id="UP001385951">
    <property type="component" value="Unassembled WGS sequence"/>
</dbReference>
<feature type="region of interest" description="Disordered" evidence="1">
    <location>
        <begin position="124"/>
        <end position="148"/>
    </location>
</feature>
<dbReference type="EMBL" id="JASBNA010000026">
    <property type="protein sequence ID" value="KAK7684308.1"/>
    <property type="molecule type" value="Genomic_DNA"/>
</dbReference>
<evidence type="ECO:0000313" key="3">
    <source>
        <dbReference type="Proteomes" id="UP001385951"/>
    </source>
</evidence>
<reference evidence="2 3" key="1">
    <citation type="submission" date="2022-09" db="EMBL/GenBank/DDBJ databases">
        <authorList>
            <person name="Palmer J.M."/>
        </authorList>
    </citation>
    <scope>NUCLEOTIDE SEQUENCE [LARGE SCALE GENOMIC DNA]</scope>
    <source>
        <strain evidence="2 3">DSM 7382</strain>
    </source>
</reference>
<name>A0AAW0FRP2_9APHY</name>
<gene>
    <name evidence="2" type="ORF">QCA50_012632</name>
</gene>
<proteinExistence type="predicted"/>
<keyword evidence="3" id="KW-1185">Reference proteome</keyword>
<dbReference type="AlphaFoldDB" id="A0AAW0FRP2"/>
<sequence length="148" mass="16706">MISSIGRIFQFTQVVTETYFHSNGDTFLFFKCLVRVKNATATYNELGPLVFAVREWLDHWIEGVSSSTPTFRDPITSLSTSSREIFIRHLTSRADQIVSIVNREQRKTQPREEGGQPRVAISNEGNMAALHNAYEGPGPLCPEWASSR</sequence>
<comment type="caution">
    <text evidence="2">The sequence shown here is derived from an EMBL/GenBank/DDBJ whole genome shotgun (WGS) entry which is preliminary data.</text>
</comment>
<accession>A0AAW0FRP2</accession>
<evidence type="ECO:0000313" key="2">
    <source>
        <dbReference type="EMBL" id="KAK7684308.1"/>
    </source>
</evidence>